<gene>
    <name evidence="1" type="ORF">B0T26DRAFT_673046</name>
</gene>
<reference evidence="1" key="1">
    <citation type="submission" date="2023-06" db="EMBL/GenBank/DDBJ databases">
        <title>Genome-scale phylogeny and comparative genomics of the fungal order Sordariales.</title>
        <authorList>
            <consortium name="Lawrence Berkeley National Laboratory"/>
            <person name="Hensen N."/>
            <person name="Bonometti L."/>
            <person name="Westerberg I."/>
            <person name="Brannstrom I.O."/>
            <person name="Guillou S."/>
            <person name="Cros-Aarteil S."/>
            <person name="Calhoun S."/>
            <person name="Haridas S."/>
            <person name="Kuo A."/>
            <person name="Mondo S."/>
            <person name="Pangilinan J."/>
            <person name="Riley R."/>
            <person name="LaButti K."/>
            <person name="Andreopoulos B."/>
            <person name="Lipzen A."/>
            <person name="Chen C."/>
            <person name="Yanf M."/>
            <person name="Daum C."/>
            <person name="Ng V."/>
            <person name="Clum A."/>
            <person name="Steindorff A."/>
            <person name="Ohm R."/>
            <person name="Martin F."/>
            <person name="Silar P."/>
            <person name="Natvig D."/>
            <person name="Lalanne C."/>
            <person name="Gautier V."/>
            <person name="Ament-velasquez S.L."/>
            <person name="Kruys A."/>
            <person name="Hutchinson M.I."/>
            <person name="Powell A.J."/>
            <person name="Barry K."/>
            <person name="Miller A.N."/>
            <person name="Grigoriev I.V."/>
            <person name="Debuchy R."/>
            <person name="Gladieux P."/>
            <person name="Thoren M.H."/>
            <person name="Johannesson H."/>
        </authorList>
    </citation>
    <scope>NUCLEOTIDE SEQUENCE</scope>
    <source>
        <strain evidence="1">SMH2392-1A</strain>
    </source>
</reference>
<dbReference type="AlphaFoldDB" id="A0AA40B6D2"/>
<protein>
    <submittedName>
        <fullName evidence="1">Uncharacterized protein</fullName>
    </submittedName>
</protein>
<dbReference type="Proteomes" id="UP001172101">
    <property type="component" value="Unassembled WGS sequence"/>
</dbReference>
<evidence type="ECO:0000313" key="2">
    <source>
        <dbReference type="Proteomes" id="UP001172101"/>
    </source>
</evidence>
<name>A0AA40B6D2_9PEZI</name>
<accession>A0AA40B6D2</accession>
<comment type="caution">
    <text evidence="1">The sequence shown here is derived from an EMBL/GenBank/DDBJ whole genome shotgun (WGS) entry which is preliminary data.</text>
</comment>
<proteinExistence type="predicted"/>
<evidence type="ECO:0000313" key="1">
    <source>
        <dbReference type="EMBL" id="KAK0728532.1"/>
    </source>
</evidence>
<keyword evidence="2" id="KW-1185">Reference proteome</keyword>
<dbReference type="RefSeq" id="XP_060301387.1">
    <property type="nucleotide sequence ID" value="XM_060439545.1"/>
</dbReference>
<organism evidence="1 2">
    <name type="scientific">Lasiosphaeria miniovina</name>
    <dbReference type="NCBI Taxonomy" id="1954250"/>
    <lineage>
        <taxon>Eukaryota</taxon>
        <taxon>Fungi</taxon>
        <taxon>Dikarya</taxon>
        <taxon>Ascomycota</taxon>
        <taxon>Pezizomycotina</taxon>
        <taxon>Sordariomycetes</taxon>
        <taxon>Sordariomycetidae</taxon>
        <taxon>Sordariales</taxon>
        <taxon>Lasiosphaeriaceae</taxon>
        <taxon>Lasiosphaeria</taxon>
    </lineage>
</organism>
<sequence>MAKIYVKVAQVSIEASVAHTDHLGDFVLIKYDSSRVKAPIQAVGLAKEDPDINREVFVAGVANETDGVFVEATTITGIKLPKDWTPPAAPQNRIRNVAEISNGSSIGKQGFAGVIVDEERLALGFFSSSSGAIPVSRVATPLRMVQETGCYDIRILPLDFTAIPLKDAASDVPQEEWTALIRHGATALYKVSRVACGTSSIQPGDIVLRLGELPLRDLSLLQRFEDSEPVSLNISSQNNLMLNYEYFPLRYVTPKGVQSL</sequence>
<dbReference type="GeneID" id="85322815"/>
<dbReference type="EMBL" id="JAUIRO010000002">
    <property type="protein sequence ID" value="KAK0728532.1"/>
    <property type="molecule type" value="Genomic_DNA"/>
</dbReference>